<keyword evidence="2" id="KW-0472">Membrane</keyword>
<dbReference type="EMBL" id="CACVKT020007566">
    <property type="protein sequence ID" value="CAC5408574.1"/>
    <property type="molecule type" value="Genomic_DNA"/>
</dbReference>
<dbReference type="InterPro" id="IPR042635">
    <property type="entry name" value="MEGF10/SREC1/2-like"/>
</dbReference>
<proteinExistence type="predicted"/>
<dbReference type="PANTHER" id="PTHR24043">
    <property type="entry name" value="SCAVENGER RECEPTOR CLASS F"/>
    <property type="match status" value="1"/>
</dbReference>
<protein>
    <recommendedName>
        <fullName evidence="5">MEGF10_11</fullName>
    </recommendedName>
</protein>
<dbReference type="GO" id="GO:0005044">
    <property type="term" value="F:scavenger receptor activity"/>
    <property type="evidence" value="ECO:0007669"/>
    <property type="project" value="InterPro"/>
</dbReference>
<evidence type="ECO:0000256" key="1">
    <source>
        <dbReference type="ARBA" id="ARBA00022536"/>
    </source>
</evidence>
<keyword evidence="2" id="KW-0812">Transmembrane</keyword>
<name>A0A6J8DN57_MYTCO</name>
<keyword evidence="1" id="KW-0245">EGF-like domain</keyword>
<feature type="transmembrane region" description="Helical" evidence="2">
    <location>
        <begin position="127"/>
        <end position="147"/>
    </location>
</feature>
<keyword evidence="4" id="KW-1185">Reference proteome</keyword>
<dbReference type="Proteomes" id="UP000507470">
    <property type="component" value="Unassembled WGS sequence"/>
</dbReference>
<sequence length="358" mass="40093">MTHFGEIRYEKSDIFYLECDIGHVSKDGLPCMPCLAGTWGKKCGYTCNCQHHERCDIMYGCVGGTTVITECEIGYASKDGFPCMPCLRGSWGRKCGYTCSYQQNERCDIVFGCVDGNFGMSDGLLSIIYSMGAGSIAVMVALALCCFKYKRKSEYLNNSRSPRIHYDIETTQPENISRNNVSGYDVINENTMIDHHTLIRIGTSNEHLHQAGIRYPTTDDLDWISSSFSLSNESELTPPEDGFLKSHEPMTEGEIHGHGTLPNEIAKNFEKISSENAGTIIKSTDQIYSNINSYQQIILYGDVHKYTPLDEEEPNHPKNEQCIPDFQTGNDSSNIENAEQISTLLRKGMPMKVKSEDV</sequence>
<dbReference type="AlphaFoldDB" id="A0A6J8DN57"/>
<dbReference type="PANTHER" id="PTHR24043:SF8">
    <property type="entry name" value="EGF-LIKE DOMAIN-CONTAINING PROTEIN"/>
    <property type="match status" value="1"/>
</dbReference>
<evidence type="ECO:0000256" key="2">
    <source>
        <dbReference type="SAM" id="Phobius"/>
    </source>
</evidence>
<dbReference type="OrthoDB" id="10347625at2759"/>
<accession>A0A6J8DN57</accession>
<evidence type="ECO:0000313" key="3">
    <source>
        <dbReference type="EMBL" id="CAC5408574.1"/>
    </source>
</evidence>
<keyword evidence="2" id="KW-1133">Transmembrane helix</keyword>
<organism evidence="3 4">
    <name type="scientific">Mytilus coruscus</name>
    <name type="common">Sea mussel</name>
    <dbReference type="NCBI Taxonomy" id="42192"/>
    <lineage>
        <taxon>Eukaryota</taxon>
        <taxon>Metazoa</taxon>
        <taxon>Spiralia</taxon>
        <taxon>Lophotrochozoa</taxon>
        <taxon>Mollusca</taxon>
        <taxon>Bivalvia</taxon>
        <taxon>Autobranchia</taxon>
        <taxon>Pteriomorphia</taxon>
        <taxon>Mytilida</taxon>
        <taxon>Mytiloidea</taxon>
        <taxon>Mytilidae</taxon>
        <taxon>Mytilinae</taxon>
        <taxon>Mytilus</taxon>
    </lineage>
</organism>
<evidence type="ECO:0008006" key="5">
    <source>
        <dbReference type="Google" id="ProtNLM"/>
    </source>
</evidence>
<gene>
    <name evidence="3" type="ORF">MCOR_41953</name>
</gene>
<reference evidence="3 4" key="1">
    <citation type="submission" date="2020-06" db="EMBL/GenBank/DDBJ databases">
        <authorList>
            <person name="Li R."/>
            <person name="Bekaert M."/>
        </authorList>
    </citation>
    <scope>NUCLEOTIDE SEQUENCE [LARGE SCALE GENOMIC DNA]</scope>
    <source>
        <strain evidence="4">wild</strain>
    </source>
</reference>
<evidence type="ECO:0000313" key="4">
    <source>
        <dbReference type="Proteomes" id="UP000507470"/>
    </source>
</evidence>